<dbReference type="RefSeq" id="WP_064442340.1">
    <property type="nucleotide sequence ID" value="NZ_BDDI01000023.1"/>
</dbReference>
<reference evidence="3 4" key="1">
    <citation type="submission" date="2020-08" db="EMBL/GenBank/DDBJ databases">
        <title>Sequencing the genomes of 1000 actinobacteria strains.</title>
        <authorList>
            <person name="Klenk H.-P."/>
        </authorList>
    </citation>
    <scope>NUCLEOTIDE SEQUENCE [LARGE SCALE GENOMIC DNA]</scope>
    <source>
        <strain evidence="3 4">DSM 45258</strain>
    </source>
</reference>
<protein>
    <submittedName>
        <fullName evidence="3">O-succinylbenzoic acid--CoA ligase</fullName>
        <ecNumber evidence="3">6.2.1.26</ecNumber>
    </submittedName>
</protein>
<dbReference type="Proteomes" id="UP000567922">
    <property type="component" value="Unassembled WGS sequence"/>
</dbReference>
<evidence type="ECO:0000259" key="2">
    <source>
        <dbReference type="Pfam" id="PF13193"/>
    </source>
</evidence>
<name>A0A839RLX0_9ACTN</name>
<dbReference type="Gene3D" id="3.30.300.30">
    <property type="match status" value="1"/>
</dbReference>
<dbReference type="SUPFAM" id="SSF56801">
    <property type="entry name" value="Acetyl-CoA synthetase-like"/>
    <property type="match status" value="1"/>
</dbReference>
<dbReference type="EMBL" id="JACHWS010000002">
    <property type="protein sequence ID" value="MBB3037725.1"/>
    <property type="molecule type" value="Genomic_DNA"/>
</dbReference>
<feature type="domain" description="AMP-dependent synthetase/ligase" evidence="1">
    <location>
        <begin position="55"/>
        <end position="229"/>
    </location>
</feature>
<dbReference type="InterPro" id="IPR050237">
    <property type="entry name" value="ATP-dep_AMP-bd_enzyme"/>
</dbReference>
<dbReference type="InterPro" id="IPR025110">
    <property type="entry name" value="AMP-bd_C"/>
</dbReference>
<organism evidence="3 4">
    <name type="scientific">Hoyosella altamirensis</name>
    <dbReference type="NCBI Taxonomy" id="616997"/>
    <lineage>
        <taxon>Bacteria</taxon>
        <taxon>Bacillati</taxon>
        <taxon>Actinomycetota</taxon>
        <taxon>Actinomycetes</taxon>
        <taxon>Mycobacteriales</taxon>
        <taxon>Hoyosellaceae</taxon>
        <taxon>Hoyosella</taxon>
    </lineage>
</organism>
<evidence type="ECO:0000313" key="4">
    <source>
        <dbReference type="Proteomes" id="UP000567922"/>
    </source>
</evidence>
<comment type="caution">
    <text evidence="3">The sequence shown here is derived from an EMBL/GenBank/DDBJ whole genome shotgun (WGS) entry which is preliminary data.</text>
</comment>
<evidence type="ECO:0000259" key="1">
    <source>
        <dbReference type="Pfam" id="PF00501"/>
    </source>
</evidence>
<feature type="domain" description="AMP-binding enzyme C-terminal" evidence="2">
    <location>
        <begin position="296"/>
        <end position="370"/>
    </location>
</feature>
<dbReference type="InterPro" id="IPR042099">
    <property type="entry name" value="ANL_N_sf"/>
</dbReference>
<keyword evidence="4" id="KW-1185">Reference proteome</keyword>
<keyword evidence="3" id="KW-0436">Ligase</keyword>
<dbReference type="InterPro" id="IPR045851">
    <property type="entry name" value="AMP-bd_C_sf"/>
</dbReference>
<sequence length="382" mass="39628">MTILRTLPIPAGKSVLGLLPHLEKALNGQASWLPVPEYDEREARRLTAALGADEPIDPAISLVVATSGTTGTPKGAMVTASALRASIDASHDRIGGPGRWVLALPPHHIAGLQVLLRAIISGTTPVVIDVRNGFDPAGFATTVQRAAREPGPLYVSLVPGQLIKAIGYPAAVAALRECSAVLIGGAALPPNVSAQAHELSIPVIRTYGMSETCGGCVYDGVPLEGARVRIDNGRVVLGGKMLAAGYRNLPGHPAFGEAGWFRTDDAGSLSGGILTVHGRLDEAISTGGLTIVPQVVESALAKLPSVRECAVVGLRDPRLGERVVAAIVAVPGTTVSLAEARRAVTDQLDSTAAPRQIFIMSDLPLLSSGKVDRAALRNMLQN</sequence>
<gene>
    <name evidence="3" type="ORF">FHU29_002174</name>
</gene>
<dbReference type="AlphaFoldDB" id="A0A839RLX0"/>
<dbReference type="NCBIfam" id="NF005877">
    <property type="entry name" value="PRK07824.1"/>
    <property type="match status" value="1"/>
</dbReference>
<proteinExistence type="predicted"/>
<dbReference type="InterPro" id="IPR000873">
    <property type="entry name" value="AMP-dep_synth/lig_dom"/>
</dbReference>
<dbReference type="EC" id="6.2.1.26" evidence="3"/>
<dbReference type="Pfam" id="PF00501">
    <property type="entry name" value="AMP-binding"/>
    <property type="match status" value="1"/>
</dbReference>
<dbReference type="Gene3D" id="3.40.50.12780">
    <property type="entry name" value="N-terminal domain of ligase-like"/>
    <property type="match status" value="1"/>
</dbReference>
<dbReference type="GO" id="GO:0008756">
    <property type="term" value="F:o-succinylbenzoate-CoA ligase activity"/>
    <property type="evidence" value="ECO:0007669"/>
    <property type="project" value="UniProtKB-EC"/>
</dbReference>
<dbReference type="OrthoDB" id="9803968at2"/>
<dbReference type="Pfam" id="PF13193">
    <property type="entry name" value="AMP-binding_C"/>
    <property type="match status" value="1"/>
</dbReference>
<dbReference type="PANTHER" id="PTHR43767:SF1">
    <property type="entry name" value="NONRIBOSOMAL PEPTIDE SYNTHASE PES1 (EUROFUNG)-RELATED"/>
    <property type="match status" value="1"/>
</dbReference>
<accession>A0A839RLX0</accession>
<evidence type="ECO:0000313" key="3">
    <source>
        <dbReference type="EMBL" id="MBB3037725.1"/>
    </source>
</evidence>
<dbReference type="PANTHER" id="PTHR43767">
    <property type="entry name" value="LONG-CHAIN-FATTY-ACID--COA LIGASE"/>
    <property type="match status" value="1"/>
</dbReference>